<dbReference type="EMBL" id="JADWDC010000015">
    <property type="protein sequence ID" value="MCC0176987.1"/>
    <property type="molecule type" value="Genomic_DNA"/>
</dbReference>
<proteinExistence type="predicted"/>
<keyword evidence="3" id="KW-1185">Reference proteome</keyword>
<accession>A0A964BRK0</accession>
<name>A0A964BRK0_9CYAN</name>
<dbReference type="Proteomes" id="UP000729733">
    <property type="component" value="Unassembled WGS sequence"/>
</dbReference>
<evidence type="ECO:0000256" key="1">
    <source>
        <dbReference type="SAM" id="Phobius"/>
    </source>
</evidence>
<gene>
    <name evidence="2" type="ORF">I4641_08355</name>
</gene>
<sequence>MDIFASSNHIAQAAIAGGIISAGLNSVIGDYVNRSIRQAREFDFKVVLVKTLVSCLTLGLLLSVIFYVSAVYAYPNASITPVQIIALFTLCFGVGYPILDMLIATIRNKIFA</sequence>
<feature type="transmembrane region" description="Helical" evidence="1">
    <location>
        <begin position="52"/>
        <end position="74"/>
    </location>
</feature>
<reference evidence="2" key="1">
    <citation type="journal article" date="2021" name="Antonie Van Leeuwenhoek">
        <title>Draft genome and description of Waterburya agarophytonicola gen. nov. sp. nov. (Pleurocapsales, Cyanobacteria): a seaweed symbiont.</title>
        <authorList>
            <person name="Bonthond G."/>
            <person name="Shalygin S."/>
            <person name="Bayer T."/>
            <person name="Weinberger F."/>
        </authorList>
    </citation>
    <scope>NUCLEOTIDE SEQUENCE</scope>
    <source>
        <strain evidence="2">KI4</strain>
    </source>
</reference>
<comment type="caution">
    <text evidence="2">The sequence shown here is derived from an EMBL/GenBank/DDBJ whole genome shotgun (WGS) entry which is preliminary data.</text>
</comment>
<feature type="transmembrane region" description="Helical" evidence="1">
    <location>
        <begin position="80"/>
        <end position="99"/>
    </location>
</feature>
<keyword evidence="1" id="KW-0472">Membrane</keyword>
<dbReference type="AlphaFoldDB" id="A0A964BRK0"/>
<keyword evidence="1" id="KW-1133">Transmembrane helix</keyword>
<evidence type="ECO:0000313" key="3">
    <source>
        <dbReference type="Proteomes" id="UP000729733"/>
    </source>
</evidence>
<dbReference type="RefSeq" id="WP_229640024.1">
    <property type="nucleotide sequence ID" value="NZ_JADWDC010000015.1"/>
</dbReference>
<organism evidence="2 3">
    <name type="scientific">Waterburya agarophytonicola KI4</name>
    <dbReference type="NCBI Taxonomy" id="2874699"/>
    <lineage>
        <taxon>Bacteria</taxon>
        <taxon>Bacillati</taxon>
        <taxon>Cyanobacteriota</taxon>
        <taxon>Cyanophyceae</taxon>
        <taxon>Pleurocapsales</taxon>
        <taxon>Hyellaceae</taxon>
        <taxon>Waterburya</taxon>
        <taxon>Waterburya agarophytonicola</taxon>
    </lineage>
</organism>
<evidence type="ECO:0000313" key="2">
    <source>
        <dbReference type="EMBL" id="MCC0176987.1"/>
    </source>
</evidence>
<feature type="transmembrane region" description="Helical" evidence="1">
    <location>
        <begin position="12"/>
        <end position="32"/>
    </location>
</feature>
<protein>
    <submittedName>
        <fullName evidence="2">Uncharacterized protein</fullName>
    </submittedName>
</protein>
<keyword evidence="1" id="KW-0812">Transmembrane</keyword>